<organism evidence="2 3">
    <name type="scientific">Leptonema illini DSM 21528</name>
    <dbReference type="NCBI Taxonomy" id="929563"/>
    <lineage>
        <taxon>Bacteria</taxon>
        <taxon>Pseudomonadati</taxon>
        <taxon>Spirochaetota</taxon>
        <taxon>Spirochaetia</taxon>
        <taxon>Leptospirales</taxon>
        <taxon>Leptospiraceae</taxon>
        <taxon>Leptonema</taxon>
    </lineage>
</organism>
<dbReference type="Proteomes" id="UP000005737">
    <property type="component" value="Unassembled WGS sequence"/>
</dbReference>
<dbReference type="EMBL" id="JH597773">
    <property type="protein sequence ID" value="EHQ06632.1"/>
    <property type="molecule type" value="Genomic_DNA"/>
</dbReference>
<evidence type="ECO:0000313" key="3">
    <source>
        <dbReference type="Proteomes" id="UP000005737"/>
    </source>
</evidence>
<accession>H2CEM0</accession>
<dbReference type="STRING" id="183.GCA_002009735_03134"/>
<name>H2CEM0_9LEPT</name>
<sequence length="535" mass="63363">MKTDRLDEIIEQALLDPFHEVLDREGPSSFTPTTQAQPERTPANSAALSEVLSDFSTEIFHRPIELVLRPHASVAQIILTRIYQARTHPETMTVIERYGSDLVEKLEEIRRYYRVFVETSSEDLLEKEAARLVKRFFQDNPNENQKDFIKLKRFYEKIRSFQDIVDEHWNDVQKLIDTFSIINETRHLVKDLPDRYLPEVNSLLRRTALFLLHLKEYAKIEDQSNDAITGNLTVRMVYDPKIRYTVEAALRSEEGGLEELLKRAPESDEDEEEEQSPIASIARNIVLESRSRRFHHSSYFAVPLLGSRDWNRSPHYSLEIGMIDYEEERRFFEDAFHIILSRDDMEKVVQLNSLVANKGSGATRLSEYTERIIGILDETADRLLDEDFPGIPHQEVFLYHIGPRTFCFILLNALRTLHIGDIFYVNSNSQIVRMLPEFVLQKLLIDWWIERFEDLDIEAVDSYLSYSRNLETLRSEFLLVFERARDIRRQEEPGASYRTFDDWLRRHRHRIFGVRRYEIFRRFFPDLLFNMNEEN</sequence>
<dbReference type="RefSeq" id="WP_002772297.1">
    <property type="nucleotide sequence ID" value="NZ_JH597773.1"/>
</dbReference>
<protein>
    <submittedName>
        <fullName evidence="2">Uncharacterized protein</fullName>
    </submittedName>
</protein>
<keyword evidence="3" id="KW-1185">Reference proteome</keyword>
<evidence type="ECO:0000256" key="1">
    <source>
        <dbReference type="SAM" id="MobiDB-lite"/>
    </source>
</evidence>
<proteinExistence type="predicted"/>
<feature type="region of interest" description="Disordered" evidence="1">
    <location>
        <begin position="25"/>
        <end position="44"/>
    </location>
</feature>
<gene>
    <name evidence="2" type="ORF">Lepil_1951</name>
</gene>
<reference evidence="2 3" key="1">
    <citation type="submission" date="2011-10" db="EMBL/GenBank/DDBJ databases">
        <title>The Improved High-Quality Draft genome of Leptonema illini DSM 21528.</title>
        <authorList>
            <consortium name="US DOE Joint Genome Institute (JGI-PGF)"/>
            <person name="Lucas S."/>
            <person name="Copeland A."/>
            <person name="Lapidus A."/>
            <person name="Glavina del Rio T."/>
            <person name="Dalin E."/>
            <person name="Tice H."/>
            <person name="Bruce D."/>
            <person name="Goodwin L."/>
            <person name="Pitluck S."/>
            <person name="Peters L."/>
            <person name="Mikhailova N."/>
            <person name="Held B."/>
            <person name="Kyrpides N."/>
            <person name="Mavromatis K."/>
            <person name="Ivanova N."/>
            <person name="Markowitz V."/>
            <person name="Cheng J.-F."/>
            <person name="Hugenholtz P."/>
            <person name="Woyke T."/>
            <person name="Wu D."/>
            <person name="Gronow S."/>
            <person name="Wellnitz S."/>
            <person name="Brambilla E.-M."/>
            <person name="Klenk H.-P."/>
            <person name="Eisen J.A."/>
        </authorList>
    </citation>
    <scope>NUCLEOTIDE SEQUENCE [LARGE SCALE GENOMIC DNA]</scope>
    <source>
        <strain evidence="2 3">DSM 21528</strain>
    </source>
</reference>
<dbReference type="HOGENOM" id="CLU_508800_0_0_12"/>
<feature type="compositionally biased region" description="Polar residues" evidence="1">
    <location>
        <begin position="28"/>
        <end position="44"/>
    </location>
</feature>
<dbReference type="AlphaFoldDB" id="H2CEM0"/>
<evidence type="ECO:0000313" key="2">
    <source>
        <dbReference type="EMBL" id="EHQ06632.1"/>
    </source>
</evidence>